<dbReference type="AlphaFoldDB" id="A0A846MZ88"/>
<feature type="transmembrane region" description="Helical" evidence="1">
    <location>
        <begin position="12"/>
        <end position="34"/>
    </location>
</feature>
<name>A0A846MZ88_9PROT</name>
<evidence type="ECO:0000256" key="1">
    <source>
        <dbReference type="SAM" id="Phobius"/>
    </source>
</evidence>
<dbReference type="RefSeq" id="WP_167083101.1">
    <property type="nucleotide sequence ID" value="NZ_BAAADC010000001.1"/>
</dbReference>
<evidence type="ECO:0000313" key="2">
    <source>
        <dbReference type="EMBL" id="NIK88974.1"/>
    </source>
</evidence>
<keyword evidence="1" id="KW-0812">Transmembrane</keyword>
<protein>
    <submittedName>
        <fullName evidence="2">Type II secretory pathway pseudopilin PulG</fullName>
    </submittedName>
</protein>
<comment type="caution">
    <text evidence="2">The sequence shown here is derived from an EMBL/GenBank/DDBJ whole genome shotgun (WGS) entry which is preliminary data.</text>
</comment>
<keyword evidence="1" id="KW-0472">Membrane</keyword>
<accession>A0A846MZ88</accession>
<keyword evidence="1" id="KW-1133">Transmembrane helix</keyword>
<proteinExistence type="predicted"/>
<organism evidence="2 3">
    <name type="scientific">Rhizomicrobium palustre</name>
    <dbReference type="NCBI Taxonomy" id="189966"/>
    <lineage>
        <taxon>Bacteria</taxon>
        <taxon>Pseudomonadati</taxon>
        <taxon>Pseudomonadota</taxon>
        <taxon>Alphaproteobacteria</taxon>
        <taxon>Micropepsales</taxon>
        <taxon>Micropepsaceae</taxon>
        <taxon>Rhizomicrobium</taxon>
    </lineage>
</organism>
<keyword evidence="3" id="KW-1185">Reference proteome</keyword>
<evidence type="ECO:0000313" key="3">
    <source>
        <dbReference type="Proteomes" id="UP000570514"/>
    </source>
</evidence>
<reference evidence="2 3" key="1">
    <citation type="submission" date="2020-03" db="EMBL/GenBank/DDBJ databases">
        <title>Genomic Encyclopedia of Type Strains, Phase IV (KMG-IV): sequencing the most valuable type-strain genomes for metagenomic binning, comparative biology and taxonomic classification.</title>
        <authorList>
            <person name="Goeker M."/>
        </authorList>
    </citation>
    <scope>NUCLEOTIDE SEQUENCE [LARGE SCALE GENOMIC DNA]</scope>
    <source>
        <strain evidence="2 3">DSM 19867</strain>
    </source>
</reference>
<gene>
    <name evidence="2" type="ORF">FHS83_002292</name>
</gene>
<dbReference type="EMBL" id="JAASRM010000001">
    <property type="protein sequence ID" value="NIK88974.1"/>
    <property type="molecule type" value="Genomic_DNA"/>
</dbReference>
<dbReference type="Proteomes" id="UP000570514">
    <property type="component" value="Unassembled WGS sequence"/>
</dbReference>
<sequence length="125" mass="13057">MKLGAASEHGLALVEVLVALLIITLCLTALFQVVADSAVRARRSETIRAAGLVARSQITSAGIAYPLQNNLQGVEGPFVWAISAKPISSSGQSDAGVLWRVQVSVRLRSGGPVLVQLRSLRLAAG</sequence>